<dbReference type="EMBL" id="CABVLZ010000002">
    <property type="protein sequence ID" value="VVU94764.1"/>
    <property type="molecule type" value="Genomic_DNA"/>
</dbReference>
<protein>
    <submittedName>
        <fullName evidence="1">Uncharacterized protein</fullName>
    </submittedName>
</protein>
<accession>A0A5E8CJF9</accession>
<evidence type="ECO:0000313" key="1">
    <source>
        <dbReference type="EMBL" id="VVU94764.1"/>
    </source>
</evidence>
<reference evidence="1" key="1">
    <citation type="submission" date="2019-09" db="EMBL/GenBank/DDBJ databases">
        <authorList>
            <person name="Needham M D."/>
        </authorList>
    </citation>
    <scope>NUCLEOTIDE SEQUENCE</scope>
</reference>
<organism evidence="1">
    <name type="scientific">seawater metagenome</name>
    <dbReference type="NCBI Taxonomy" id="1561972"/>
    <lineage>
        <taxon>unclassified sequences</taxon>
        <taxon>metagenomes</taxon>
        <taxon>ecological metagenomes</taxon>
    </lineage>
</organism>
<gene>
    <name evidence="1" type="ORF">CPAV1605_489</name>
</gene>
<proteinExistence type="predicted"/>
<name>A0A5E8CJF9_9ZZZZ</name>
<dbReference type="AlphaFoldDB" id="A0A5E8CJF9"/>
<sequence length="74" mass="8779">MSSGNRMWKTFNKMTTFINLNDIKEGHNSLSLLHKNILMDQIMEANYRRVNHLQNQPYRIKVSNSPALYINKKK</sequence>